<comment type="caution">
    <text evidence="1">The sequence shown here is derived from an EMBL/GenBank/DDBJ whole genome shotgun (WGS) entry which is preliminary data.</text>
</comment>
<name>A0A4R4ITM1_9GAMM</name>
<protein>
    <submittedName>
        <fullName evidence="1">Uncharacterized protein</fullName>
    </submittedName>
</protein>
<dbReference type="Proteomes" id="UP000295598">
    <property type="component" value="Unassembled WGS sequence"/>
</dbReference>
<proteinExistence type="predicted"/>
<organism evidence="1 2">
    <name type="scientific">Photorhabdus khanii subsp. guanajuatensis</name>
    <dbReference type="NCBI Taxonomy" id="2100166"/>
    <lineage>
        <taxon>Bacteria</taxon>
        <taxon>Pseudomonadati</taxon>
        <taxon>Pseudomonadota</taxon>
        <taxon>Gammaproteobacteria</taxon>
        <taxon>Enterobacterales</taxon>
        <taxon>Morganellaceae</taxon>
        <taxon>Photorhabdus</taxon>
    </lineage>
</organism>
<reference evidence="1 2" key="1">
    <citation type="journal article" date="2019" name="Int. J. Syst. Evol. Microbiol.">
        <title>Photorhabdus khanii subsp. guanajuatensis subsp. nov., isolated from Heterorhabditis atacamensis, and Photorhabdus luminescens subsp. mexicana subsp. nov., isolated from Heterorhabditis mexicana entomopathogenic nematodes.</title>
        <authorList>
            <person name="Machado R.A.R."/>
            <person name="Bruno P."/>
            <person name="Arce C.C.M."/>
            <person name="Liechti N."/>
            <person name="Kohler A."/>
            <person name="Bernal J."/>
            <person name="Bruggmann R."/>
            <person name="Turlings T.C.J."/>
        </authorList>
    </citation>
    <scope>NUCLEOTIDE SEQUENCE [LARGE SCALE GENOMIC DNA]</scope>
    <source>
        <strain evidence="1 2">MEX20-17</strain>
    </source>
</reference>
<evidence type="ECO:0000313" key="2">
    <source>
        <dbReference type="Proteomes" id="UP000295598"/>
    </source>
</evidence>
<gene>
    <name evidence="1" type="ORF">C5467_22950</name>
</gene>
<sequence>MYVSTSDANWKIYDTAPKDTDQLKYLCRRECFDWLRKNVPDFDGALSLENHTEDRYDTLEAVKNAFIQAAVVTSATLVDLDPKDMESVLTTILLPLTDQNDSDYHSNYQEIHLIIVKNYNRQANECDAIGFLGLGWELNIKDYRKKSKDAVSGHDTDFRIQSWSGFYQSWDDIETQYAAAVQALRNQK</sequence>
<dbReference type="EMBL" id="PUJY01000079">
    <property type="protein sequence ID" value="TDB44134.1"/>
    <property type="molecule type" value="Genomic_DNA"/>
</dbReference>
<evidence type="ECO:0000313" key="1">
    <source>
        <dbReference type="EMBL" id="TDB44134.1"/>
    </source>
</evidence>
<accession>A0A4R4ITM1</accession>
<dbReference type="AlphaFoldDB" id="A0A4R4ITM1"/>